<proteinExistence type="predicted"/>
<evidence type="ECO:0000313" key="2">
    <source>
        <dbReference type="Proteomes" id="UP000440713"/>
    </source>
</evidence>
<dbReference type="AlphaFoldDB" id="A0A6N7XE95"/>
<name>A0A6N7XE95_9FIRM</name>
<comment type="caution">
    <text evidence="1">The sequence shown here is derived from an EMBL/GenBank/DDBJ whole genome shotgun (WGS) entry which is preliminary data.</text>
</comment>
<dbReference type="Proteomes" id="UP000440713">
    <property type="component" value="Unassembled WGS sequence"/>
</dbReference>
<dbReference type="SUPFAM" id="SSF69318">
    <property type="entry name" value="Integrin alpha N-terminal domain"/>
    <property type="match status" value="1"/>
</dbReference>
<protein>
    <recommendedName>
        <fullName evidence="3">VCBS repeat-containing protein</fullName>
    </recommendedName>
</protein>
<accession>A0A6N7XE95</accession>
<gene>
    <name evidence="1" type="ORF">FYJ71_08710</name>
</gene>
<evidence type="ECO:0000313" key="1">
    <source>
        <dbReference type="EMBL" id="MST63016.1"/>
    </source>
</evidence>
<evidence type="ECO:0008006" key="3">
    <source>
        <dbReference type="Google" id="ProtNLM"/>
    </source>
</evidence>
<dbReference type="RefSeq" id="WP_154538497.1">
    <property type="nucleotide sequence ID" value="NZ_JAQYHJ010000065.1"/>
</dbReference>
<dbReference type="EMBL" id="VUNE01000005">
    <property type="protein sequence ID" value="MST63016.1"/>
    <property type="molecule type" value="Genomic_DNA"/>
</dbReference>
<dbReference type="PROSITE" id="PS51257">
    <property type="entry name" value="PROKAR_LIPOPROTEIN"/>
    <property type="match status" value="1"/>
</dbReference>
<keyword evidence="2" id="KW-1185">Reference proteome</keyword>
<reference evidence="1 2" key="1">
    <citation type="submission" date="2019-08" db="EMBL/GenBank/DDBJ databases">
        <title>In-depth cultivation of the pig gut microbiome towards novel bacterial diversity and tailored functional studies.</title>
        <authorList>
            <person name="Wylensek D."/>
            <person name="Hitch T.C.A."/>
            <person name="Clavel T."/>
        </authorList>
    </citation>
    <scope>NUCLEOTIDE SEQUENCE [LARGE SCALE GENOMIC DNA]</scope>
    <source>
        <strain evidence="1 2">WCA-SAB-591-4A-A</strain>
    </source>
</reference>
<organism evidence="1 2">
    <name type="scientific">Peptostreptococcus porci</name>
    <dbReference type="NCBI Taxonomy" id="2652282"/>
    <lineage>
        <taxon>Bacteria</taxon>
        <taxon>Bacillati</taxon>
        <taxon>Bacillota</taxon>
        <taxon>Clostridia</taxon>
        <taxon>Peptostreptococcales</taxon>
        <taxon>Peptostreptococcaceae</taxon>
        <taxon>Peptostreptococcus</taxon>
    </lineage>
</organism>
<sequence length="451" mass="52488">MKKTKIFSFMAILILISFSISGCKFESLRSPEKLLEMPIYDESSRNLYLDVKKLTPADTSFILPKNVNDIGKINTVNLDNRENKELVVFKKKENDNHNISSIYMYIFQIEDGTIKDDTEQIVRLSGDNIKYANFVDINGDNKNEIIVQVVNKGFESIYIFQYNDNIIKKIAEYSSSKESIRLNYFDYNNDGKKECLALVQDLSSYTVKISEMKYSSGKIYFLKGSESQNIDNMEKVNILDGFVSKDAKGSVIVYQNIAGSSVNQIIVYRDGKFEKGIDENDEKIKNPIALRVADIDNDGIFEIPKMEFKYSNNTTNEARVISWYKWNGKIGSESSINLADQIFYCYDYNFKIVIPDKFQNKFFIRQNYEENKSTFQFYVKDESDNNQKLFNIDIDLKEQEGYDKNKIYGESNVLYELDNYIYYISNVNESNLKKYGISIENIKKSFYQINK</sequence>
<dbReference type="InterPro" id="IPR028994">
    <property type="entry name" value="Integrin_alpha_N"/>
</dbReference>